<keyword evidence="3 9" id="KW-0963">Cytoplasm</keyword>
<dbReference type="InterPro" id="IPR044145">
    <property type="entry name" value="IF2_II"/>
</dbReference>
<dbReference type="AlphaFoldDB" id="A0A125W8P1"/>
<comment type="function">
    <text evidence="8 9 10">One of the essential components for the initiation of protein synthesis. Protects formylmethionyl-tRNA from spontaneous hydrolysis and promotes its binding to the 30S ribosomal subunits. Also involved in the hydrolysis of GTP during the formation of the 70S ribosomal complex.</text>
</comment>
<dbReference type="CDD" id="cd01887">
    <property type="entry name" value="IF2_eIF5B"/>
    <property type="match status" value="1"/>
</dbReference>
<dbReference type="InterPro" id="IPR027417">
    <property type="entry name" value="P-loop_NTPase"/>
</dbReference>
<protein>
    <recommendedName>
        <fullName evidence="2 9">Translation initiation factor IF-2</fullName>
    </recommendedName>
</protein>
<dbReference type="Gene3D" id="3.40.50.10050">
    <property type="entry name" value="Translation initiation factor IF- 2, domain 3"/>
    <property type="match status" value="1"/>
</dbReference>
<evidence type="ECO:0000256" key="6">
    <source>
        <dbReference type="ARBA" id="ARBA00022917"/>
    </source>
</evidence>
<dbReference type="HAMAP" id="MF_00100_B">
    <property type="entry name" value="IF_2_B"/>
    <property type="match status" value="1"/>
</dbReference>
<evidence type="ECO:0000256" key="5">
    <source>
        <dbReference type="ARBA" id="ARBA00022741"/>
    </source>
</evidence>
<dbReference type="RefSeq" id="WP_002357859.1">
    <property type="nucleotide sequence ID" value="NZ_GL454426.1"/>
</dbReference>
<evidence type="ECO:0000256" key="11">
    <source>
        <dbReference type="SAM" id="MobiDB-lite"/>
    </source>
</evidence>
<dbReference type="PANTHER" id="PTHR43381:SF5">
    <property type="entry name" value="TR-TYPE G DOMAIN-CONTAINING PROTEIN"/>
    <property type="match status" value="1"/>
</dbReference>
<organism evidence="13 14">
    <name type="scientific">Enterococcus faecalis TX4248</name>
    <dbReference type="NCBI Taxonomy" id="749495"/>
    <lineage>
        <taxon>Bacteria</taxon>
        <taxon>Bacillati</taxon>
        <taxon>Bacillota</taxon>
        <taxon>Bacilli</taxon>
        <taxon>Lactobacillales</taxon>
        <taxon>Enterococcaceae</taxon>
        <taxon>Enterococcus</taxon>
    </lineage>
</organism>
<dbReference type="Pfam" id="PF22042">
    <property type="entry name" value="EF-G_D2"/>
    <property type="match status" value="1"/>
</dbReference>
<gene>
    <name evidence="9 13" type="primary">infB</name>
    <name evidence="13" type="ORF">HMPREF9498_00677</name>
</gene>
<evidence type="ECO:0000256" key="4">
    <source>
        <dbReference type="ARBA" id="ARBA00022540"/>
    </source>
</evidence>
<feature type="binding site" evidence="9">
    <location>
        <begin position="309"/>
        <end position="316"/>
    </location>
    <ligand>
        <name>GTP</name>
        <dbReference type="ChEBI" id="CHEBI:37565"/>
    </ligand>
</feature>
<evidence type="ECO:0000256" key="3">
    <source>
        <dbReference type="ARBA" id="ARBA00022490"/>
    </source>
</evidence>
<evidence type="ECO:0000313" key="13">
    <source>
        <dbReference type="EMBL" id="EFM83681.1"/>
    </source>
</evidence>
<dbReference type="PROSITE" id="PS01176">
    <property type="entry name" value="IF2"/>
    <property type="match status" value="1"/>
</dbReference>
<dbReference type="FunFam" id="3.40.50.10050:FF:000001">
    <property type="entry name" value="Translation initiation factor IF-2"/>
    <property type="match status" value="1"/>
</dbReference>
<dbReference type="InterPro" id="IPR036925">
    <property type="entry name" value="TIF_IF2_dom3_sf"/>
</dbReference>
<dbReference type="Gene3D" id="1.10.10.2480">
    <property type="match status" value="1"/>
</dbReference>
<keyword evidence="5 9" id="KW-0547">Nucleotide-binding</keyword>
<dbReference type="NCBIfam" id="TIGR00487">
    <property type="entry name" value="IF-2"/>
    <property type="match status" value="1"/>
</dbReference>
<dbReference type="SMR" id="A0A125W8P1"/>
<dbReference type="GO" id="GO:0005525">
    <property type="term" value="F:GTP binding"/>
    <property type="evidence" value="ECO:0007669"/>
    <property type="project" value="UniProtKB-KW"/>
</dbReference>
<dbReference type="InterPro" id="IPR006847">
    <property type="entry name" value="IF2_N"/>
</dbReference>
<dbReference type="FunFam" id="2.40.30.10:FF:000007">
    <property type="entry name" value="Translation initiation factor IF-2"/>
    <property type="match status" value="1"/>
</dbReference>
<dbReference type="Pfam" id="PF04760">
    <property type="entry name" value="IF2_N"/>
    <property type="match status" value="2"/>
</dbReference>
<dbReference type="GO" id="GO:0003743">
    <property type="term" value="F:translation initiation factor activity"/>
    <property type="evidence" value="ECO:0007669"/>
    <property type="project" value="UniProtKB-UniRule"/>
</dbReference>
<evidence type="ECO:0000259" key="12">
    <source>
        <dbReference type="PROSITE" id="PS51722"/>
    </source>
</evidence>
<keyword evidence="4 9" id="KW-0396">Initiation factor</keyword>
<feature type="domain" description="Tr-type G" evidence="12">
    <location>
        <begin position="300"/>
        <end position="469"/>
    </location>
</feature>
<reference evidence="13 14" key="1">
    <citation type="submission" date="2010-07" db="EMBL/GenBank/DDBJ databases">
        <authorList>
            <person name="Sid Ahmed O."/>
        </authorList>
    </citation>
    <scope>NUCLEOTIDE SEQUENCE [LARGE SCALE GENOMIC DNA]</scope>
    <source>
        <strain evidence="13 14">TX4248</strain>
    </source>
</reference>
<dbReference type="EMBL" id="AEBR01000020">
    <property type="protein sequence ID" value="EFM83681.1"/>
    <property type="molecule type" value="Genomic_DNA"/>
</dbReference>
<dbReference type="FunFam" id="3.40.50.300:FF:000019">
    <property type="entry name" value="Translation initiation factor IF-2"/>
    <property type="match status" value="1"/>
</dbReference>
<evidence type="ECO:0000256" key="8">
    <source>
        <dbReference type="ARBA" id="ARBA00025162"/>
    </source>
</evidence>
<dbReference type="InterPro" id="IPR023115">
    <property type="entry name" value="TIF_IF2_dom3"/>
</dbReference>
<sequence>MGKKRIYELAKEMNKASKDVVDKAHQLGMDVKNHMGAISSEQETKLRQAFGGGSTVNTQSKATNNQKQQTTQNKPANKKPMNNKPGEQRNNQNRPNNQSTNGQQRNNNNQNRHGQSNTQNRSNQTNTNNQNRNTQNNNGSTTNQNRTSQNNNGGNNQNRGGQNRNNNFGGGQNRNNRNNFNNQNRNRFNKKGKKGKHQQESAKPAVPARKFRELPDVLEYTEGMNVADIAKKIHREPAEIIKKLFMMGVMVNQNQALDKDTIELLAVDYGMEPQEKVQVDIADIDKFFEPEAVVEENLTTRPPVVTIMGHVDHGKTTLLDTLRHSRVTSGEAGGITQHIGAYQLDIDGKPITFLDTPGHAAFTSMRARGASITDITILVVAADDGVMPQTIEAINHAKAAKVPIIVAVNKIDKPGANPDHVKQELSEHELIPEEWGGDTIFVNISAKFNQNIDELLENILLIAEVEDLKADPTQKAIGTVIEARLDKGKGPVATLLVQQGTLHVGDPIVVGNTYGRVRVMTNDMGRRDKEAGPATPVEITGLNDVPQAGDRFVVFEDEKTARQAGEERAKRALLEQRSASSRVTLDNLFESLKEGELKEVNIIVKADVQGSAEAVSASLQKIDVEGVRVKIVHAAVGAINESDVTLAAASNAIIIGFNVRPTPQAKQQAEQEEVDIRLHRIIYKALEEIETAMKGLLDPEFEEKITGQMTVRELYKVSKVGTIAGCYVTEGFIRRDSGVRVIRDGIVIYEGKLASLKRFKDDVKEVKLGFECGAMIENFNDLRVDDAIEGFIMEEIKQ</sequence>
<dbReference type="PROSITE" id="PS51722">
    <property type="entry name" value="G_TR_2"/>
    <property type="match status" value="1"/>
</dbReference>
<dbReference type="Pfam" id="PF11987">
    <property type="entry name" value="IF-2"/>
    <property type="match status" value="1"/>
</dbReference>
<comment type="caution">
    <text evidence="13">The sequence shown here is derived from an EMBL/GenBank/DDBJ whole genome shotgun (WGS) entry which is preliminary data.</text>
</comment>
<feature type="region of interest" description="G-domain" evidence="9">
    <location>
        <begin position="303"/>
        <end position="451"/>
    </location>
</feature>
<dbReference type="Gene3D" id="2.40.30.10">
    <property type="entry name" value="Translation factors"/>
    <property type="match status" value="2"/>
</dbReference>
<dbReference type="NCBIfam" id="TIGR00231">
    <property type="entry name" value="small_GTP"/>
    <property type="match status" value="1"/>
</dbReference>
<dbReference type="InterPro" id="IPR000178">
    <property type="entry name" value="TF_IF2_bacterial-like"/>
</dbReference>
<dbReference type="Proteomes" id="UP000004846">
    <property type="component" value="Unassembled WGS sequence"/>
</dbReference>
<comment type="similarity">
    <text evidence="1 9 10">Belongs to the TRAFAC class translation factor GTPase superfamily. Classic translation factor GTPase family. IF-2 subfamily.</text>
</comment>
<keyword evidence="7 9" id="KW-0342">GTP-binding</keyword>
<proteinExistence type="inferred from homology"/>
<dbReference type="GO" id="GO:0003924">
    <property type="term" value="F:GTPase activity"/>
    <property type="evidence" value="ECO:0007669"/>
    <property type="project" value="UniProtKB-UniRule"/>
</dbReference>
<feature type="region of interest" description="Disordered" evidence="11">
    <location>
        <begin position="40"/>
        <end position="207"/>
    </location>
</feature>
<dbReference type="PANTHER" id="PTHR43381">
    <property type="entry name" value="TRANSLATION INITIATION FACTOR IF-2-RELATED"/>
    <property type="match status" value="1"/>
</dbReference>
<name>A0A125W8P1_ENTFL</name>
<dbReference type="InterPro" id="IPR005225">
    <property type="entry name" value="Small_GTP-bd"/>
</dbReference>
<keyword evidence="6 9" id="KW-0648">Protein biosynthesis</keyword>
<evidence type="ECO:0000256" key="10">
    <source>
        <dbReference type="RuleBase" id="RU000644"/>
    </source>
</evidence>
<evidence type="ECO:0000256" key="9">
    <source>
        <dbReference type="HAMAP-Rule" id="MF_00100"/>
    </source>
</evidence>
<dbReference type="SUPFAM" id="SSF52156">
    <property type="entry name" value="Initiation factor IF2/eIF5b, domain 3"/>
    <property type="match status" value="1"/>
</dbReference>
<dbReference type="CDD" id="cd03702">
    <property type="entry name" value="IF2_mtIF2_II"/>
    <property type="match status" value="1"/>
</dbReference>
<evidence type="ECO:0000313" key="14">
    <source>
        <dbReference type="Proteomes" id="UP000004846"/>
    </source>
</evidence>
<dbReference type="HOGENOM" id="CLU_006301_5_0_9"/>
<evidence type="ECO:0000256" key="2">
    <source>
        <dbReference type="ARBA" id="ARBA00020675"/>
    </source>
</evidence>
<accession>A0A125W8P1</accession>
<feature type="compositionally biased region" description="Basic residues" evidence="11">
    <location>
        <begin position="187"/>
        <end position="196"/>
    </location>
</feature>
<dbReference type="Gene3D" id="3.40.50.300">
    <property type="entry name" value="P-loop containing nucleotide triphosphate hydrolases"/>
    <property type="match status" value="1"/>
</dbReference>
<feature type="binding site" evidence="9">
    <location>
        <begin position="355"/>
        <end position="359"/>
    </location>
    <ligand>
        <name>GTP</name>
        <dbReference type="ChEBI" id="CHEBI:37565"/>
    </ligand>
</feature>
<evidence type="ECO:0000256" key="7">
    <source>
        <dbReference type="ARBA" id="ARBA00023134"/>
    </source>
</evidence>
<dbReference type="SUPFAM" id="SSF50447">
    <property type="entry name" value="Translation proteins"/>
    <property type="match status" value="2"/>
</dbReference>
<dbReference type="FunFam" id="2.40.30.10:FF:000008">
    <property type="entry name" value="Translation initiation factor IF-2"/>
    <property type="match status" value="1"/>
</dbReference>
<dbReference type="CDD" id="cd03692">
    <property type="entry name" value="mtIF2_IVc"/>
    <property type="match status" value="1"/>
</dbReference>
<dbReference type="InterPro" id="IPR015760">
    <property type="entry name" value="TIF_IF2"/>
</dbReference>
<dbReference type="Pfam" id="PF00009">
    <property type="entry name" value="GTP_EFTU"/>
    <property type="match status" value="1"/>
</dbReference>
<dbReference type="InterPro" id="IPR000795">
    <property type="entry name" value="T_Tr_GTP-bd_dom"/>
</dbReference>
<feature type="compositionally biased region" description="Low complexity" evidence="11">
    <location>
        <begin position="57"/>
        <end position="186"/>
    </location>
</feature>
<dbReference type="InterPro" id="IPR009000">
    <property type="entry name" value="Transl_B-barrel_sf"/>
</dbReference>
<comment type="subcellular location">
    <subcellularLocation>
        <location evidence="9">Cytoplasm</location>
    </subcellularLocation>
</comment>
<dbReference type="SUPFAM" id="SSF52540">
    <property type="entry name" value="P-loop containing nucleoside triphosphate hydrolases"/>
    <property type="match status" value="1"/>
</dbReference>
<feature type="binding site" evidence="9">
    <location>
        <begin position="409"/>
        <end position="412"/>
    </location>
    <ligand>
        <name>GTP</name>
        <dbReference type="ChEBI" id="CHEBI:37565"/>
    </ligand>
</feature>
<dbReference type="InterPro" id="IPR053905">
    <property type="entry name" value="EF-G-like_DII"/>
</dbReference>
<evidence type="ECO:0000256" key="1">
    <source>
        <dbReference type="ARBA" id="ARBA00007733"/>
    </source>
</evidence>
<dbReference type="GO" id="GO:0005829">
    <property type="term" value="C:cytosol"/>
    <property type="evidence" value="ECO:0007669"/>
    <property type="project" value="TreeGrafter"/>
</dbReference>